<name>A0A9W6Q6J5_9ACTN</name>
<dbReference type="Proteomes" id="UP001165041">
    <property type="component" value="Unassembled WGS sequence"/>
</dbReference>
<reference evidence="2" key="1">
    <citation type="submission" date="2023-02" db="EMBL/GenBank/DDBJ databases">
        <title>Kitasatospora phosalacinea NBRC 14627.</title>
        <authorList>
            <person name="Ichikawa N."/>
            <person name="Sato H."/>
            <person name="Tonouchi N."/>
        </authorList>
    </citation>
    <scope>NUCLEOTIDE SEQUENCE</scope>
    <source>
        <strain evidence="2">NBRC 14627</strain>
    </source>
</reference>
<feature type="transmembrane region" description="Helical" evidence="1">
    <location>
        <begin position="187"/>
        <end position="205"/>
    </location>
</feature>
<feature type="transmembrane region" description="Helical" evidence="1">
    <location>
        <begin position="49"/>
        <end position="69"/>
    </location>
</feature>
<accession>A0A9W6Q6J5</accession>
<evidence type="ECO:0000256" key="1">
    <source>
        <dbReference type="SAM" id="Phobius"/>
    </source>
</evidence>
<keyword evidence="1" id="KW-1133">Transmembrane helix</keyword>
<protein>
    <recommendedName>
        <fullName evidence="4">DUF3592 domain-containing protein</fullName>
    </recommendedName>
</protein>
<gene>
    <name evidence="2" type="ORF">Kpho02_30230</name>
</gene>
<dbReference type="AlphaFoldDB" id="A0A9W6Q6J5"/>
<evidence type="ECO:0000313" key="3">
    <source>
        <dbReference type="Proteomes" id="UP001165041"/>
    </source>
</evidence>
<keyword evidence="1" id="KW-0472">Membrane</keyword>
<feature type="transmembrane region" description="Helical" evidence="1">
    <location>
        <begin position="165"/>
        <end position="181"/>
    </location>
</feature>
<dbReference type="EMBL" id="BSSA01000008">
    <property type="protein sequence ID" value="GLW70724.1"/>
    <property type="molecule type" value="Genomic_DNA"/>
</dbReference>
<sequence length="331" mass="34531">MPAGPHGPAGTRVSGAVRAGVRVSGAVRAGRVAGRRDGRGGRVGWEGFLLLWSGAWCAVALVGAARSLAGVTEAQRTVRLTGRIREVGEVRHGASRIGGIPVVVAWREPDTGREVLVRGDDGRGETLTAAWVGREIGVSHPAGRPGEHRFANAPEPPSRGLGRPAFAAFLAYAGLVALAAVRWAWPWALVGVAGPWALSGLWHLPEAVRDRRGKRARLAAAEAVPGRIVAVFQDVRIDEDDGSRITTLTPVVAFTTRDGTAVTAHCTRHLADPATARGREVTVHHAPADPAGFTLDPAADRRSWGWDLAVHAAAVAVLAATAAVGAALLAR</sequence>
<keyword evidence="1" id="KW-0812">Transmembrane</keyword>
<proteinExistence type="predicted"/>
<evidence type="ECO:0000313" key="2">
    <source>
        <dbReference type="EMBL" id="GLW70724.1"/>
    </source>
</evidence>
<evidence type="ECO:0008006" key="4">
    <source>
        <dbReference type="Google" id="ProtNLM"/>
    </source>
</evidence>
<organism evidence="2 3">
    <name type="scientific">Kitasatospora phosalacinea</name>
    <dbReference type="NCBI Taxonomy" id="2065"/>
    <lineage>
        <taxon>Bacteria</taxon>
        <taxon>Bacillati</taxon>
        <taxon>Actinomycetota</taxon>
        <taxon>Actinomycetes</taxon>
        <taxon>Kitasatosporales</taxon>
        <taxon>Streptomycetaceae</taxon>
        <taxon>Kitasatospora</taxon>
    </lineage>
</organism>
<feature type="transmembrane region" description="Helical" evidence="1">
    <location>
        <begin position="308"/>
        <end position="330"/>
    </location>
</feature>
<comment type="caution">
    <text evidence="2">The sequence shown here is derived from an EMBL/GenBank/DDBJ whole genome shotgun (WGS) entry which is preliminary data.</text>
</comment>